<name>A0A0B7MVM0_9FUNG</name>
<reference evidence="2 3" key="1">
    <citation type="submission" date="2014-09" db="EMBL/GenBank/DDBJ databases">
        <authorList>
            <person name="Ellenberger Sabrina"/>
        </authorList>
    </citation>
    <scope>NUCLEOTIDE SEQUENCE [LARGE SCALE GENOMIC DNA]</scope>
    <source>
        <strain evidence="2 3">CBS 412.66</strain>
    </source>
</reference>
<keyword evidence="3" id="KW-1185">Reference proteome</keyword>
<protein>
    <submittedName>
        <fullName evidence="2">Uncharacterized protein</fullName>
    </submittedName>
</protein>
<gene>
    <name evidence="2" type="primary">PARPA_00428.1 scaffold 792</name>
</gene>
<evidence type="ECO:0000313" key="2">
    <source>
        <dbReference type="EMBL" id="CEP07153.1"/>
    </source>
</evidence>
<accession>A0A0B7MVM0</accession>
<dbReference type="Proteomes" id="UP000054107">
    <property type="component" value="Unassembled WGS sequence"/>
</dbReference>
<feature type="region of interest" description="Disordered" evidence="1">
    <location>
        <begin position="55"/>
        <end position="136"/>
    </location>
</feature>
<sequence>MPFTESCFGEAQKSALEMKAKISSNLTSRHTKKISNLLDESSKCKTDPWTTAARLPDMSVLEVDSNWVTDNGEEEEDEDEEDEDEEDEDEEDEEDEDEEEESNEEEGDAEEDDEEKDDEECDNEELQINFQIHLPY</sequence>
<feature type="compositionally biased region" description="Acidic residues" evidence="1">
    <location>
        <begin position="71"/>
        <end position="125"/>
    </location>
</feature>
<organism evidence="2 3">
    <name type="scientific">Parasitella parasitica</name>
    <dbReference type="NCBI Taxonomy" id="35722"/>
    <lineage>
        <taxon>Eukaryota</taxon>
        <taxon>Fungi</taxon>
        <taxon>Fungi incertae sedis</taxon>
        <taxon>Mucoromycota</taxon>
        <taxon>Mucoromycotina</taxon>
        <taxon>Mucoromycetes</taxon>
        <taxon>Mucorales</taxon>
        <taxon>Mucorineae</taxon>
        <taxon>Mucoraceae</taxon>
        <taxon>Parasitella</taxon>
    </lineage>
</organism>
<dbReference type="EMBL" id="LN719072">
    <property type="protein sequence ID" value="CEP07153.1"/>
    <property type="molecule type" value="Genomic_DNA"/>
</dbReference>
<dbReference type="OrthoDB" id="2261340at2759"/>
<proteinExistence type="predicted"/>
<dbReference type="AlphaFoldDB" id="A0A0B7MVM0"/>
<evidence type="ECO:0000313" key="3">
    <source>
        <dbReference type="Proteomes" id="UP000054107"/>
    </source>
</evidence>
<evidence type="ECO:0000256" key="1">
    <source>
        <dbReference type="SAM" id="MobiDB-lite"/>
    </source>
</evidence>